<feature type="transmembrane region" description="Helical" evidence="6">
    <location>
        <begin position="119"/>
        <end position="135"/>
    </location>
</feature>
<evidence type="ECO:0000256" key="4">
    <source>
        <dbReference type="ARBA" id="ARBA00022989"/>
    </source>
</evidence>
<feature type="transmembrane region" description="Helical" evidence="6">
    <location>
        <begin position="36"/>
        <end position="56"/>
    </location>
</feature>
<evidence type="ECO:0000256" key="2">
    <source>
        <dbReference type="ARBA" id="ARBA00022475"/>
    </source>
</evidence>
<evidence type="ECO:0000256" key="6">
    <source>
        <dbReference type="SAM" id="Phobius"/>
    </source>
</evidence>
<reference evidence="8 9" key="1">
    <citation type="submission" date="2022-02" db="EMBL/GenBank/DDBJ databases">
        <title>Description of Brenneria tiliae sp. nov. isolated from symptomatic Tilia x moltkei and Tilia x europaea trees in the UK.</title>
        <authorList>
            <person name="Kile H."/>
        </authorList>
    </citation>
    <scope>NUCLEOTIDE SEQUENCE [LARGE SCALE GENOMIC DNA]</scope>
    <source>
        <strain evidence="8 9">MC1SB4.1</strain>
    </source>
</reference>
<dbReference type="PANTHER" id="PTHR32322:SF9">
    <property type="entry name" value="AMINO-ACID METABOLITE EFFLUX PUMP-RELATED"/>
    <property type="match status" value="1"/>
</dbReference>
<dbReference type="SUPFAM" id="SSF103481">
    <property type="entry name" value="Multidrug resistance efflux transporter EmrE"/>
    <property type="match status" value="2"/>
</dbReference>
<keyword evidence="2" id="KW-1003">Cell membrane</keyword>
<keyword evidence="4 6" id="KW-1133">Transmembrane helix</keyword>
<feature type="transmembrane region" description="Helical" evidence="6">
    <location>
        <begin position="9"/>
        <end position="30"/>
    </location>
</feature>
<feature type="transmembrane region" description="Helical" evidence="6">
    <location>
        <begin position="91"/>
        <end position="110"/>
    </location>
</feature>
<comment type="subcellular location">
    <subcellularLocation>
        <location evidence="1">Cell membrane</location>
        <topology evidence="1">Multi-pass membrane protein</topology>
    </subcellularLocation>
</comment>
<sequence>MKKLLFRDGLILLVVVSGWAFNVIAMKFGLMELPPLLMLLVRFIIVAAVLVPFNPIHWRQIPLLCLLAFTFGFVHFALLLVGMRYTDAGSAAVLVQMGTPMAMVLAAVWLKERFSPRQIIGVSGAVAGVMVLSGSPALNSWYGPALLLISAGGWAVTNIVIKRSPPIPPLAMTGWLSLFAIPLVSLSSFLTEHHQLTLLLSAGWRGWLGIIYSALGSSLLSYSLWYWLLKKYPVNQILPWSLLSPALALLMGAAILGEKLDQGKMLGAALIVGSIFIAVRNPCKLRTA</sequence>
<keyword evidence="3 6" id="KW-0812">Transmembrane</keyword>
<feature type="transmembrane region" description="Helical" evidence="6">
    <location>
        <begin position="173"/>
        <end position="190"/>
    </location>
</feature>
<dbReference type="Pfam" id="PF00892">
    <property type="entry name" value="EamA"/>
    <property type="match status" value="2"/>
</dbReference>
<evidence type="ECO:0000256" key="3">
    <source>
        <dbReference type="ARBA" id="ARBA00022692"/>
    </source>
</evidence>
<dbReference type="InterPro" id="IPR000620">
    <property type="entry name" value="EamA_dom"/>
</dbReference>
<dbReference type="InterPro" id="IPR050638">
    <property type="entry name" value="AA-Vitamin_Transporters"/>
</dbReference>
<dbReference type="PANTHER" id="PTHR32322">
    <property type="entry name" value="INNER MEMBRANE TRANSPORTER"/>
    <property type="match status" value="1"/>
</dbReference>
<organism evidence="8 9">
    <name type="scientific">Brenneria tiliae</name>
    <dbReference type="NCBI Taxonomy" id="2914984"/>
    <lineage>
        <taxon>Bacteria</taxon>
        <taxon>Pseudomonadati</taxon>
        <taxon>Pseudomonadota</taxon>
        <taxon>Gammaproteobacteria</taxon>
        <taxon>Enterobacterales</taxon>
        <taxon>Pectobacteriaceae</taxon>
        <taxon>Brenneria</taxon>
    </lineage>
</organism>
<feature type="transmembrane region" description="Helical" evidence="6">
    <location>
        <begin position="141"/>
        <end position="161"/>
    </location>
</feature>
<accession>A0ABT0MUR0</accession>
<evidence type="ECO:0000313" key="9">
    <source>
        <dbReference type="Proteomes" id="UP001203069"/>
    </source>
</evidence>
<feature type="transmembrane region" description="Helical" evidence="6">
    <location>
        <begin position="237"/>
        <end position="256"/>
    </location>
</feature>
<evidence type="ECO:0000256" key="5">
    <source>
        <dbReference type="ARBA" id="ARBA00023136"/>
    </source>
</evidence>
<feature type="domain" description="EamA" evidence="7">
    <location>
        <begin position="11"/>
        <end position="133"/>
    </location>
</feature>
<feature type="transmembrane region" description="Helical" evidence="6">
    <location>
        <begin position="210"/>
        <end position="228"/>
    </location>
</feature>
<feature type="transmembrane region" description="Helical" evidence="6">
    <location>
        <begin position="262"/>
        <end position="279"/>
    </location>
</feature>
<name>A0ABT0MUR0_9GAMM</name>
<feature type="transmembrane region" description="Helical" evidence="6">
    <location>
        <begin position="63"/>
        <end position="85"/>
    </location>
</feature>
<keyword evidence="5 6" id="KW-0472">Membrane</keyword>
<protein>
    <submittedName>
        <fullName evidence="8">DMT family transporter</fullName>
    </submittedName>
</protein>
<evidence type="ECO:0000259" key="7">
    <source>
        <dbReference type="Pfam" id="PF00892"/>
    </source>
</evidence>
<dbReference type="Gene3D" id="1.10.3730.20">
    <property type="match status" value="2"/>
</dbReference>
<gene>
    <name evidence="8" type="ORF">MFP26_12990</name>
</gene>
<feature type="domain" description="EamA" evidence="7">
    <location>
        <begin position="143"/>
        <end position="279"/>
    </location>
</feature>
<dbReference type="EMBL" id="JAKPBZ010000112">
    <property type="protein sequence ID" value="MCL2893596.1"/>
    <property type="molecule type" value="Genomic_DNA"/>
</dbReference>
<evidence type="ECO:0000256" key="1">
    <source>
        <dbReference type="ARBA" id="ARBA00004651"/>
    </source>
</evidence>
<evidence type="ECO:0000313" key="8">
    <source>
        <dbReference type="EMBL" id="MCL2893596.1"/>
    </source>
</evidence>
<dbReference type="Proteomes" id="UP001203069">
    <property type="component" value="Unassembled WGS sequence"/>
</dbReference>
<proteinExistence type="predicted"/>
<dbReference type="InterPro" id="IPR037185">
    <property type="entry name" value="EmrE-like"/>
</dbReference>
<keyword evidence="9" id="KW-1185">Reference proteome</keyword>
<comment type="caution">
    <text evidence="8">The sequence shown here is derived from an EMBL/GenBank/DDBJ whole genome shotgun (WGS) entry which is preliminary data.</text>
</comment>